<keyword evidence="4" id="KW-0677">Repeat</keyword>
<dbReference type="InterPro" id="IPR043359">
    <property type="entry name" value="GLI-like"/>
</dbReference>
<feature type="region of interest" description="Disordered" evidence="10">
    <location>
        <begin position="228"/>
        <end position="331"/>
    </location>
</feature>
<dbReference type="InterPro" id="IPR056436">
    <property type="entry name" value="Znf-C2H2_ZIC1-5/GLI1-3-like"/>
</dbReference>
<gene>
    <name evidence="12" type="ORF">BXYJ_LOCUS6545</name>
</gene>
<dbReference type="Pfam" id="PF23561">
    <property type="entry name" value="zf-C2H2_15"/>
    <property type="match status" value="1"/>
</dbReference>
<dbReference type="PANTHER" id="PTHR45718:SF8">
    <property type="entry name" value="GLIS FAMILY ZINC FINGER 2"/>
    <property type="match status" value="1"/>
</dbReference>
<evidence type="ECO:0000313" key="12">
    <source>
        <dbReference type="EMBL" id="CAD5221172.1"/>
    </source>
</evidence>
<dbReference type="Gene3D" id="3.30.160.60">
    <property type="entry name" value="Classic Zinc Finger"/>
    <property type="match status" value="4"/>
</dbReference>
<dbReference type="InterPro" id="IPR036236">
    <property type="entry name" value="Znf_C2H2_sf"/>
</dbReference>
<feature type="compositionally biased region" description="Polar residues" evidence="10">
    <location>
        <begin position="109"/>
        <end position="118"/>
    </location>
</feature>
<dbReference type="PANTHER" id="PTHR45718">
    <property type="entry name" value="TRANSCRIPTIONAL ACTIVATOR CUBITUS INTERRUPTUS"/>
    <property type="match status" value="1"/>
</dbReference>
<feature type="region of interest" description="Disordered" evidence="10">
    <location>
        <begin position="76"/>
        <end position="134"/>
    </location>
</feature>
<proteinExistence type="inferred from homology"/>
<evidence type="ECO:0000256" key="8">
    <source>
        <dbReference type="ARBA" id="ARBA00023242"/>
    </source>
</evidence>
<comment type="caution">
    <text evidence="12">The sequence shown here is derived from an EMBL/GenBank/DDBJ whole genome shotgun (WGS) entry which is preliminary data.</text>
</comment>
<dbReference type="FunFam" id="3.30.160.60:FF:002343">
    <property type="entry name" value="Zinc finger protein 33A"/>
    <property type="match status" value="1"/>
</dbReference>
<protein>
    <submittedName>
        <fullName evidence="12">(pine wood nematode) hypothetical protein</fullName>
    </submittedName>
</protein>
<feature type="compositionally biased region" description="Polar residues" evidence="10">
    <location>
        <begin position="81"/>
        <end position="97"/>
    </location>
</feature>
<evidence type="ECO:0000256" key="6">
    <source>
        <dbReference type="ARBA" id="ARBA00022833"/>
    </source>
</evidence>
<feature type="domain" description="C2H2-type" evidence="11">
    <location>
        <begin position="519"/>
        <end position="549"/>
    </location>
</feature>
<keyword evidence="7" id="KW-0238">DNA-binding</keyword>
<dbReference type="SUPFAM" id="SSF57667">
    <property type="entry name" value="beta-beta-alpha zinc fingers"/>
    <property type="match status" value="3"/>
</dbReference>
<evidence type="ECO:0000256" key="2">
    <source>
        <dbReference type="ARBA" id="ARBA00010831"/>
    </source>
</evidence>
<comment type="subcellular location">
    <subcellularLocation>
        <location evidence="1">Nucleus</location>
    </subcellularLocation>
</comment>
<feature type="region of interest" description="Disordered" evidence="10">
    <location>
        <begin position="692"/>
        <end position="716"/>
    </location>
</feature>
<feature type="compositionally biased region" description="Polar residues" evidence="10">
    <location>
        <begin position="300"/>
        <end position="327"/>
    </location>
</feature>
<dbReference type="EMBL" id="CAJFDI010000003">
    <property type="protein sequence ID" value="CAD5221172.1"/>
    <property type="molecule type" value="Genomic_DNA"/>
</dbReference>
<organism evidence="12 13">
    <name type="scientific">Bursaphelenchus xylophilus</name>
    <name type="common">Pinewood nematode worm</name>
    <name type="synonym">Aphelenchoides xylophilus</name>
    <dbReference type="NCBI Taxonomy" id="6326"/>
    <lineage>
        <taxon>Eukaryota</taxon>
        <taxon>Metazoa</taxon>
        <taxon>Ecdysozoa</taxon>
        <taxon>Nematoda</taxon>
        <taxon>Chromadorea</taxon>
        <taxon>Rhabditida</taxon>
        <taxon>Tylenchina</taxon>
        <taxon>Tylenchomorpha</taxon>
        <taxon>Aphelenchoidea</taxon>
        <taxon>Aphelenchoididae</taxon>
        <taxon>Bursaphelenchus</taxon>
    </lineage>
</organism>
<dbReference type="Proteomes" id="UP000659654">
    <property type="component" value="Unassembled WGS sequence"/>
</dbReference>
<keyword evidence="8" id="KW-0539">Nucleus</keyword>
<dbReference type="SMR" id="A0A7I8WJK9"/>
<feature type="compositionally biased region" description="Polar residues" evidence="10">
    <location>
        <begin position="241"/>
        <end position="252"/>
    </location>
</feature>
<evidence type="ECO:0000256" key="4">
    <source>
        <dbReference type="ARBA" id="ARBA00022737"/>
    </source>
</evidence>
<keyword evidence="3" id="KW-0479">Metal-binding</keyword>
<comment type="similarity">
    <text evidence="2">Belongs to the GLI C2H2-type zinc-finger protein family.</text>
</comment>
<feature type="compositionally biased region" description="Low complexity" evidence="10">
    <location>
        <begin position="169"/>
        <end position="186"/>
    </location>
</feature>
<dbReference type="AlphaFoldDB" id="A0A7I8WJK9"/>
<evidence type="ECO:0000256" key="1">
    <source>
        <dbReference type="ARBA" id="ARBA00004123"/>
    </source>
</evidence>
<dbReference type="OrthoDB" id="3214149at2759"/>
<dbReference type="PROSITE" id="PS00028">
    <property type="entry name" value="ZINC_FINGER_C2H2_1"/>
    <property type="match status" value="3"/>
</dbReference>
<feature type="region of interest" description="Disordered" evidence="10">
    <location>
        <begin position="736"/>
        <end position="760"/>
    </location>
</feature>
<keyword evidence="6" id="KW-0862">Zinc</keyword>
<accession>A0A7I8WJK9</accession>
<name>A0A7I8WJK9_BURXY</name>
<keyword evidence="13" id="KW-1185">Reference proteome</keyword>
<dbReference type="EMBL" id="CAJFCV020000003">
    <property type="protein sequence ID" value="CAG9107910.1"/>
    <property type="molecule type" value="Genomic_DNA"/>
</dbReference>
<evidence type="ECO:0000313" key="13">
    <source>
        <dbReference type="Proteomes" id="UP000659654"/>
    </source>
</evidence>
<keyword evidence="5 9" id="KW-0863">Zinc-finger</keyword>
<dbReference type="GO" id="GO:0008270">
    <property type="term" value="F:zinc ion binding"/>
    <property type="evidence" value="ECO:0007669"/>
    <property type="project" value="UniProtKB-KW"/>
</dbReference>
<feature type="domain" description="C2H2-type" evidence="11">
    <location>
        <begin position="488"/>
        <end position="518"/>
    </location>
</feature>
<evidence type="ECO:0000256" key="3">
    <source>
        <dbReference type="ARBA" id="ARBA00022723"/>
    </source>
</evidence>
<dbReference type="GO" id="GO:0005634">
    <property type="term" value="C:nucleus"/>
    <property type="evidence" value="ECO:0007669"/>
    <property type="project" value="UniProtKB-SubCell"/>
</dbReference>
<feature type="domain" description="C2H2-type" evidence="11">
    <location>
        <begin position="460"/>
        <end position="487"/>
    </location>
</feature>
<dbReference type="Proteomes" id="UP000582659">
    <property type="component" value="Unassembled WGS sequence"/>
</dbReference>
<dbReference type="SMART" id="SM00355">
    <property type="entry name" value="ZnF_C2H2"/>
    <property type="match status" value="5"/>
</dbReference>
<reference evidence="12" key="1">
    <citation type="submission" date="2020-09" db="EMBL/GenBank/DDBJ databases">
        <authorList>
            <person name="Kikuchi T."/>
        </authorList>
    </citation>
    <scope>NUCLEOTIDE SEQUENCE</scope>
    <source>
        <strain evidence="12">Ka4C1</strain>
    </source>
</reference>
<dbReference type="FunFam" id="3.30.160.60:FF:000036">
    <property type="entry name" value="GLI family zinc finger 3"/>
    <property type="match status" value="1"/>
</dbReference>
<dbReference type="Pfam" id="PF00096">
    <property type="entry name" value="zf-C2H2"/>
    <property type="match status" value="3"/>
</dbReference>
<dbReference type="PROSITE" id="PS50157">
    <property type="entry name" value="ZINC_FINGER_C2H2_2"/>
    <property type="match status" value="4"/>
</dbReference>
<evidence type="ECO:0000256" key="7">
    <source>
        <dbReference type="ARBA" id="ARBA00023125"/>
    </source>
</evidence>
<dbReference type="GO" id="GO:0000981">
    <property type="term" value="F:DNA-binding transcription factor activity, RNA polymerase II-specific"/>
    <property type="evidence" value="ECO:0007669"/>
    <property type="project" value="TreeGrafter"/>
</dbReference>
<evidence type="ECO:0000256" key="9">
    <source>
        <dbReference type="PROSITE-ProRule" id="PRU00042"/>
    </source>
</evidence>
<evidence type="ECO:0000256" key="5">
    <source>
        <dbReference type="ARBA" id="ARBA00022771"/>
    </source>
</evidence>
<evidence type="ECO:0000256" key="10">
    <source>
        <dbReference type="SAM" id="MobiDB-lite"/>
    </source>
</evidence>
<feature type="region of interest" description="Disordered" evidence="10">
    <location>
        <begin position="169"/>
        <end position="194"/>
    </location>
</feature>
<feature type="compositionally biased region" description="Basic and acidic residues" evidence="10">
    <location>
        <begin position="692"/>
        <end position="707"/>
    </location>
</feature>
<feature type="compositionally biased region" description="Polar residues" evidence="10">
    <location>
        <begin position="741"/>
        <end position="760"/>
    </location>
</feature>
<dbReference type="GO" id="GO:0000978">
    <property type="term" value="F:RNA polymerase II cis-regulatory region sequence-specific DNA binding"/>
    <property type="evidence" value="ECO:0007669"/>
    <property type="project" value="TreeGrafter"/>
</dbReference>
<sequence length="781" mass="86393">MSYEKSSYSFTPYKYNLNLNGQRMAEGERSNDRDYRDQQIVVVQSDSDDESIDVEHWSDDDISNDLVEEISVGVSKEVRESSASTPISKNESVSSGRGSRATKEERSNSRSLATQTGLASGKLSPGQLKRTPDSLQSLNGLSPKSSIASLNVVDFANNFHANLNCNDDGSTTDSGVSSAPSSSSRVSGKRTAQKDSQIWMDYLSKAIRWPFPVNQQVLMMIANQSGASSSQFPQFMPSHPQMPSQSTPSTGFQPVPPVIQNFQTHPASFGTEASSSNEKPKKPKSDSSSGSSTLPGCEAFTSTSMNFPSGTFGGTPQMQPPYVSNAQMPPRIDNAKPGMFPNWSKPPANQALVPPRHSADTANMPQYHQNAFLVPPFRSVPPQQMNSDVEMICEWKDPKSQILCAKEFRSQQALVDHLGEHLHNQEQYWCRWNGCDRDRAFSALYMLVLHMRKHTGEKPNQCQFCPKAYSRLENLKTHLRTHTGERPYKCDFEGCTKAFSNASDRAKHLNRTHSNKKPYACPVENCFKSYTDPSSLRKHIKTVHGEEAYEVAKKNKQQNGRGGNYGFIPQNELPLKQEVGKGSNGSVSPSDMINLNGDMKDEIKENKAHENTPHYADIIKQFTARKSSGINNFSGQQNHPGQSIPTYYNTSVATGYCNLENGALCLKATVPEFEEFTRAFCGLNIGKPHGEGRRSLGTDCHRGETSHKSSTQRNTKVPNNVIGFIGVVSEEEEDLYDDSSARSNCPNKHPQNSLSNSNSSIDGALSVLVENVNKYFRLENA</sequence>
<dbReference type="InterPro" id="IPR013087">
    <property type="entry name" value="Znf_C2H2_type"/>
</dbReference>
<evidence type="ECO:0000259" key="11">
    <source>
        <dbReference type="PROSITE" id="PS50157"/>
    </source>
</evidence>
<feature type="domain" description="C2H2-type" evidence="11">
    <location>
        <begin position="428"/>
        <end position="459"/>
    </location>
</feature>